<keyword evidence="2" id="KW-0963">Cytoplasm</keyword>
<comment type="subcellular location">
    <subcellularLocation>
        <location evidence="1">Cytoplasm</location>
        <location evidence="1">Cytoskeleton</location>
    </subcellularLocation>
</comment>
<keyword evidence="3" id="KW-0206">Cytoskeleton</keyword>
<accession>A0A6A6BIN1</accession>
<sequence length="612" mass="66083">MLMSRPPEKLTRPTSARGAGQPFRLSGSQFAKHGLLSAANDFTLQEDPAESPKRSGSVAEMMQSGPSLLHPTQGDKGHQRTRSNSEPHLYLPQFHSPRFERTEVGNGPLIEVSNPVEAAVLSASEHMPGESKQSQHQKEESVAPETPDPAGLKRASVASTQSIAPAPVTDISASQNSSSRQAARPPQELYDGSLPALSHGGNASVTDEDEIKSPSRSIDEQSVEVGTPERRYSQEYYPDSSPESSFGGSFEDSPSLRQLPKKLRGRAPPSSLNSTMPKRRAAMDRSRLISAGDYLANFDDYTVFDSSDSPATLSGGLGVPKSNKNRRVSSATEDLEKQIRRIITSVHAPIRLTSGHDSSDSSPINYKPNRNVSGSRPPSSLRVSRTPNAASMTMSPVKPENERSVSARRSVSHGDSGIKLYHLMQPGRDKPIKLFVRRVGENGERVMVRVGGGWADLGEYLRQYVEHHGKRVVSDGKFEVLGIEENQEWNAARPTSSHSSDSVKGGRPGGLPPAPTSNGSTPGMSPTKSSNSVSRPGSAMTTYTPNGMEDIPEIGASGTSQRSWQGSEVGLAGPNTKKLELSEEKLEWIEGMMEQAKRLGTKGANRKVLMKH</sequence>
<dbReference type="EMBL" id="ML995482">
    <property type="protein sequence ID" value="KAF2143283.1"/>
    <property type="molecule type" value="Genomic_DNA"/>
</dbReference>
<dbReference type="InterPro" id="IPR036534">
    <property type="entry name" value="GAR_dom_sf"/>
</dbReference>
<evidence type="ECO:0000256" key="4">
    <source>
        <dbReference type="SAM" id="MobiDB-lite"/>
    </source>
</evidence>
<organism evidence="6 7">
    <name type="scientific">Aplosporella prunicola CBS 121167</name>
    <dbReference type="NCBI Taxonomy" id="1176127"/>
    <lineage>
        <taxon>Eukaryota</taxon>
        <taxon>Fungi</taxon>
        <taxon>Dikarya</taxon>
        <taxon>Ascomycota</taxon>
        <taxon>Pezizomycotina</taxon>
        <taxon>Dothideomycetes</taxon>
        <taxon>Dothideomycetes incertae sedis</taxon>
        <taxon>Botryosphaeriales</taxon>
        <taxon>Aplosporellaceae</taxon>
        <taxon>Aplosporella</taxon>
    </lineage>
</organism>
<proteinExistence type="predicted"/>
<name>A0A6A6BIN1_9PEZI</name>
<evidence type="ECO:0000313" key="7">
    <source>
        <dbReference type="Proteomes" id="UP000799438"/>
    </source>
</evidence>
<dbReference type="OrthoDB" id="5409589at2759"/>
<dbReference type="GO" id="GO:0005856">
    <property type="term" value="C:cytoskeleton"/>
    <property type="evidence" value="ECO:0007669"/>
    <property type="project" value="UniProtKB-SubCell"/>
</dbReference>
<feature type="domain" description="GAR" evidence="5">
    <location>
        <begin position="392"/>
        <end position="468"/>
    </location>
</feature>
<gene>
    <name evidence="6" type="ORF">K452DRAFT_286112</name>
</gene>
<feature type="region of interest" description="Disordered" evidence="4">
    <location>
        <begin position="489"/>
        <end position="576"/>
    </location>
</feature>
<keyword evidence="7" id="KW-1185">Reference proteome</keyword>
<dbReference type="GeneID" id="54297729"/>
<evidence type="ECO:0000256" key="2">
    <source>
        <dbReference type="ARBA" id="ARBA00022490"/>
    </source>
</evidence>
<dbReference type="RefSeq" id="XP_033398995.1">
    <property type="nucleotide sequence ID" value="XM_033540233.1"/>
</dbReference>
<dbReference type="SUPFAM" id="SSF143575">
    <property type="entry name" value="GAS2 domain-like"/>
    <property type="match status" value="1"/>
</dbReference>
<feature type="region of interest" description="Disordered" evidence="4">
    <location>
        <begin position="350"/>
        <end position="413"/>
    </location>
</feature>
<feature type="compositionally biased region" description="Polar residues" evidence="4">
    <location>
        <begin position="516"/>
        <end position="545"/>
    </location>
</feature>
<evidence type="ECO:0000256" key="3">
    <source>
        <dbReference type="ARBA" id="ARBA00023212"/>
    </source>
</evidence>
<reference evidence="6" key="1">
    <citation type="journal article" date="2020" name="Stud. Mycol.">
        <title>101 Dothideomycetes genomes: a test case for predicting lifestyles and emergence of pathogens.</title>
        <authorList>
            <person name="Haridas S."/>
            <person name="Albert R."/>
            <person name="Binder M."/>
            <person name="Bloem J."/>
            <person name="Labutti K."/>
            <person name="Salamov A."/>
            <person name="Andreopoulos B."/>
            <person name="Baker S."/>
            <person name="Barry K."/>
            <person name="Bills G."/>
            <person name="Bluhm B."/>
            <person name="Cannon C."/>
            <person name="Castanera R."/>
            <person name="Culley D."/>
            <person name="Daum C."/>
            <person name="Ezra D."/>
            <person name="Gonzalez J."/>
            <person name="Henrissat B."/>
            <person name="Kuo A."/>
            <person name="Liang C."/>
            <person name="Lipzen A."/>
            <person name="Lutzoni F."/>
            <person name="Magnuson J."/>
            <person name="Mondo S."/>
            <person name="Nolan M."/>
            <person name="Ohm R."/>
            <person name="Pangilinan J."/>
            <person name="Park H.-J."/>
            <person name="Ramirez L."/>
            <person name="Alfaro M."/>
            <person name="Sun H."/>
            <person name="Tritt A."/>
            <person name="Yoshinaga Y."/>
            <person name="Zwiers L.-H."/>
            <person name="Turgeon B."/>
            <person name="Goodwin S."/>
            <person name="Spatafora J."/>
            <person name="Crous P."/>
            <person name="Grigoriev I."/>
        </authorList>
    </citation>
    <scope>NUCLEOTIDE SEQUENCE</scope>
    <source>
        <strain evidence="6">CBS 121167</strain>
    </source>
</reference>
<feature type="compositionally biased region" description="Polar residues" evidence="4">
    <location>
        <begin position="557"/>
        <end position="566"/>
    </location>
</feature>
<dbReference type="Proteomes" id="UP000799438">
    <property type="component" value="Unassembled WGS sequence"/>
</dbReference>
<feature type="compositionally biased region" description="Low complexity" evidence="4">
    <location>
        <begin position="239"/>
        <end position="255"/>
    </location>
</feature>
<feature type="region of interest" description="Disordered" evidence="4">
    <location>
        <begin position="313"/>
        <end position="334"/>
    </location>
</feature>
<dbReference type="Gene3D" id="3.30.920.20">
    <property type="entry name" value="Gas2-like domain"/>
    <property type="match status" value="1"/>
</dbReference>
<dbReference type="InterPro" id="IPR003108">
    <property type="entry name" value="GAR_dom"/>
</dbReference>
<feature type="compositionally biased region" description="Polar residues" evidence="4">
    <location>
        <begin position="493"/>
        <end position="502"/>
    </location>
</feature>
<dbReference type="AlphaFoldDB" id="A0A6A6BIN1"/>
<feature type="region of interest" description="Disordered" evidence="4">
    <location>
        <begin position="1"/>
        <end position="281"/>
    </location>
</feature>
<protein>
    <recommendedName>
        <fullName evidence="5">GAR domain-containing protein</fullName>
    </recommendedName>
</protein>
<evidence type="ECO:0000313" key="6">
    <source>
        <dbReference type="EMBL" id="KAF2143283.1"/>
    </source>
</evidence>
<evidence type="ECO:0000259" key="5">
    <source>
        <dbReference type="PROSITE" id="PS51460"/>
    </source>
</evidence>
<dbReference type="GO" id="GO:0008017">
    <property type="term" value="F:microtubule binding"/>
    <property type="evidence" value="ECO:0007669"/>
    <property type="project" value="InterPro"/>
</dbReference>
<dbReference type="PROSITE" id="PS51460">
    <property type="entry name" value="GAR"/>
    <property type="match status" value="1"/>
</dbReference>
<feature type="compositionally biased region" description="Basic and acidic residues" evidence="4">
    <location>
        <begin position="1"/>
        <end position="11"/>
    </location>
</feature>
<feature type="compositionally biased region" description="Polar residues" evidence="4">
    <location>
        <begin position="360"/>
        <end position="394"/>
    </location>
</feature>
<feature type="compositionally biased region" description="Low complexity" evidence="4">
    <location>
        <begin position="172"/>
        <end position="184"/>
    </location>
</feature>
<evidence type="ECO:0000256" key="1">
    <source>
        <dbReference type="ARBA" id="ARBA00004245"/>
    </source>
</evidence>
<dbReference type="Pfam" id="PF02187">
    <property type="entry name" value="GAS2"/>
    <property type="match status" value="1"/>
</dbReference>